<evidence type="ECO:0000313" key="2">
    <source>
        <dbReference type="Proteomes" id="UP000296159"/>
    </source>
</evidence>
<comment type="caution">
    <text evidence="1">The sequence shown here is derived from an EMBL/GenBank/DDBJ whole genome shotgun (WGS) entry which is preliminary data.</text>
</comment>
<keyword evidence="2" id="KW-1185">Reference proteome</keyword>
<proteinExistence type="predicted"/>
<dbReference type="EMBL" id="QDKH01000041">
    <property type="protein sequence ID" value="PWC10080.1"/>
    <property type="molecule type" value="Genomic_DNA"/>
</dbReference>
<gene>
    <name evidence="1" type="ORF">DDT56_22640</name>
</gene>
<dbReference type="AlphaFoldDB" id="A0A2U1TKZ0"/>
<accession>A0A2U1TKZ0</accession>
<evidence type="ECO:0000313" key="1">
    <source>
        <dbReference type="EMBL" id="PWC10080.1"/>
    </source>
</evidence>
<sequence>MKIPRYHEELLSAEQQMDETESGVLKEVQQIRANTRGRESWPASPTKLLTLRKQWERIYAKEYITSTKFMAERLERRKKFAEEQKLERIKFLNEINEEIRFKANTMTPVKAAAFISMMEVLQERMFGDKLSLTDFYDIAQGESSLMKEIINEAESRAIIKLNSQKS</sequence>
<reference evidence="1 2" key="1">
    <citation type="submission" date="2018-04" db="EMBL/GenBank/DDBJ databases">
        <title>Brenneria corticis sp.nov.</title>
        <authorList>
            <person name="Li Y."/>
        </authorList>
    </citation>
    <scope>NUCLEOTIDE SEQUENCE [LARGE SCALE GENOMIC DNA]</scope>
    <source>
        <strain evidence="1 2">CFCC 11842</strain>
    </source>
</reference>
<dbReference type="Proteomes" id="UP000296159">
    <property type="component" value="Unassembled WGS sequence"/>
</dbReference>
<protein>
    <submittedName>
        <fullName evidence="1">Uncharacterized protein</fullName>
    </submittedName>
</protein>
<organism evidence="1 2">
    <name type="scientific">Brenneria corticis</name>
    <dbReference type="NCBI Taxonomy" id="2173106"/>
    <lineage>
        <taxon>Bacteria</taxon>
        <taxon>Pseudomonadati</taxon>
        <taxon>Pseudomonadota</taxon>
        <taxon>Gammaproteobacteria</taxon>
        <taxon>Enterobacterales</taxon>
        <taxon>Pectobacteriaceae</taxon>
        <taxon>Brenneria</taxon>
    </lineage>
</organism>
<name>A0A2U1TKZ0_9GAMM</name>